<evidence type="ECO:0000313" key="2">
    <source>
        <dbReference type="Proteomes" id="UP001500274"/>
    </source>
</evidence>
<reference evidence="1 2" key="1">
    <citation type="journal article" date="2019" name="Int. J. Syst. Evol. Microbiol.">
        <title>The Global Catalogue of Microorganisms (GCM) 10K type strain sequencing project: providing services to taxonomists for standard genome sequencing and annotation.</title>
        <authorList>
            <consortium name="The Broad Institute Genomics Platform"/>
            <consortium name="The Broad Institute Genome Sequencing Center for Infectious Disease"/>
            <person name="Wu L."/>
            <person name="Ma J."/>
        </authorList>
    </citation>
    <scope>NUCLEOTIDE SEQUENCE [LARGE SCALE GENOMIC DNA]</scope>
    <source>
        <strain evidence="1 2">JCM 16365</strain>
    </source>
</reference>
<dbReference type="EMBL" id="BAAARI010000011">
    <property type="protein sequence ID" value="GAA2577549.1"/>
    <property type="molecule type" value="Genomic_DNA"/>
</dbReference>
<gene>
    <name evidence="1" type="ORF">GCM10009862_16080</name>
</gene>
<sequence>MSERSCLICGVTEAEVTTTRSREGYTLGCGIESNTENGFDYEELSPRHRWAPWRDSELNRMGLKLEVFDRYRTTMESGIRYAPCDDTKRGHVYPTRRDIADFGLDAGRCWGCGAKPVEERR</sequence>
<dbReference type="Proteomes" id="UP001500274">
    <property type="component" value="Unassembled WGS sequence"/>
</dbReference>
<dbReference type="RefSeq" id="WP_344228431.1">
    <property type="nucleotide sequence ID" value="NZ_BAAARI010000011.1"/>
</dbReference>
<keyword evidence="2" id="KW-1185">Reference proteome</keyword>
<comment type="caution">
    <text evidence="1">The sequence shown here is derived from an EMBL/GenBank/DDBJ whole genome shotgun (WGS) entry which is preliminary data.</text>
</comment>
<name>A0ABN3PD31_9MICO</name>
<evidence type="ECO:0000313" key="1">
    <source>
        <dbReference type="EMBL" id="GAA2577549.1"/>
    </source>
</evidence>
<accession>A0ABN3PD31</accession>
<protein>
    <submittedName>
        <fullName evidence="1">Uncharacterized protein</fullName>
    </submittedName>
</protein>
<proteinExistence type="predicted"/>
<organism evidence="1 2">
    <name type="scientific">Microbacterium binotii</name>
    <dbReference type="NCBI Taxonomy" id="462710"/>
    <lineage>
        <taxon>Bacteria</taxon>
        <taxon>Bacillati</taxon>
        <taxon>Actinomycetota</taxon>
        <taxon>Actinomycetes</taxon>
        <taxon>Micrococcales</taxon>
        <taxon>Microbacteriaceae</taxon>
        <taxon>Microbacterium</taxon>
    </lineage>
</organism>